<name>K0JHP7_BRAPL</name>
<evidence type="ECO:0000256" key="3">
    <source>
        <dbReference type="ARBA" id="ARBA00022475"/>
    </source>
</evidence>
<dbReference type="PANTHER" id="PTHR30175">
    <property type="entry name" value="PHOSPHOTRANSFERASE SYSTEM TRANSPORT PROTEIN"/>
    <property type="match status" value="1"/>
</dbReference>
<dbReference type="EMBL" id="HE793032">
    <property type="protein sequence ID" value="CCG55616.1"/>
    <property type="molecule type" value="Genomic_DNA"/>
</dbReference>
<feature type="transmembrane region" description="Helical" evidence="12">
    <location>
        <begin position="389"/>
        <end position="412"/>
    </location>
</feature>
<dbReference type="PROSITE" id="PS51098">
    <property type="entry name" value="PTS_EIIB_TYPE_1"/>
    <property type="match status" value="1"/>
</dbReference>
<evidence type="ECO:0000259" key="14">
    <source>
        <dbReference type="PROSITE" id="PS51103"/>
    </source>
</evidence>
<feature type="transmembrane region" description="Helical" evidence="12">
    <location>
        <begin position="181"/>
        <end position="199"/>
    </location>
</feature>
<dbReference type="PATRIC" id="fig|1161918.5.peg.885"/>
<dbReference type="Pfam" id="PF02378">
    <property type="entry name" value="PTS_EIIC"/>
    <property type="match status" value="1"/>
</dbReference>
<evidence type="ECO:0000256" key="6">
    <source>
        <dbReference type="ARBA" id="ARBA00022683"/>
    </source>
</evidence>
<keyword evidence="2" id="KW-0813">Transport</keyword>
<accession>K0JHP7</accession>
<evidence type="ECO:0000256" key="9">
    <source>
        <dbReference type="ARBA" id="ARBA00022989"/>
    </source>
</evidence>
<dbReference type="AlphaFoldDB" id="K0JHP7"/>
<dbReference type="OrthoDB" id="92465at2"/>
<dbReference type="PROSITE" id="PS01035">
    <property type="entry name" value="PTS_EIIB_TYPE_1_CYS"/>
    <property type="match status" value="1"/>
</dbReference>
<keyword evidence="5" id="KW-0808">Transferase</keyword>
<feature type="transmembrane region" description="Helical" evidence="12">
    <location>
        <begin position="117"/>
        <end position="140"/>
    </location>
</feature>
<dbReference type="InterPro" id="IPR050558">
    <property type="entry name" value="PTS_Sugar-Specific_Components"/>
</dbReference>
<dbReference type="PANTHER" id="PTHR30175:SF1">
    <property type="entry name" value="PTS SYSTEM ARBUTIN-, CELLOBIOSE-, AND SALICIN-SPECIFIC EIIBC COMPONENT-RELATED"/>
    <property type="match status" value="1"/>
</dbReference>
<feature type="domain" description="PTS EIIB type-1" evidence="13">
    <location>
        <begin position="9"/>
        <end position="91"/>
    </location>
</feature>
<sequence length="457" mass="49039">MAKNKVNYEELGSIILPYIGGAENIYKLTHCATRLRFELKNREIVDIDSIKAIDGVIYVVEGGGQFQIIIGTNVQTVYKSLNRVLNSSDTENNPVSSSNKPAKKSLLERFMNTISTIFTPMIPAITGAGMIKAILAILVLTKAIDTNGHTYYILNMISDAAFYFLPMLLAYGAALKFECNPILSITLAGVLLHPSWIALVNGNEAASLFAIKLTLVDYSGSVLPIIITVWIQSFIEKYADKYSPEMIKFFTKPLITILLTGILALLFIGPLGSKLNDIVASAANILNDKVSWLIPLLMGALQPIMLLTGTAWSLTPIATMQIAKNGYEQVNGPGMLASNIAQGGATLAVALKAKDKELKQLAASTGFTALLGITEPSLFGVTVKLRTPLIAAMIGGGIGGIYAGLSGLVRYAFVSPGLTALPVFIGENPMNIVHAIITCIISFAVAFIVSFFITKIE</sequence>
<comment type="subcellular location">
    <subcellularLocation>
        <location evidence="1">Cell membrane</location>
        <topology evidence="1">Multi-pass membrane protein</topology>
    </subcellularLocation>
</comment>
<feature type="transmembrane region" description="Helical" evidence="12">
    <location>
        <begin position="292"/>
        <end position="314"/>
    </location>
</feature>
<dbReference type="GO" id="GO:0008982">
    <property type="term" value="F:protein-N(PI)-phosphohistidine-sugar phosphotransferase activity"/>
    <property type="evidence" value="ECO:0007669"/>
    <property type="project" value="InterPro"/>
</dbReference>
<evidence type="ECO:0000256" key="10">
    <source>
        <dbReference type="ARBA" id="ARBA00023136"/>
    </source>
</evidence>
<keyword evidence="9 12" id="KW-1133">Transmembrane helix</keyword>
<evidence type="ECO:0000256" key="4">
    <source>
        <dbReference type="ARBA" id="ARBA00022597"/>
    </source>
</evidence>
<dbReference type="Pfam" id="PF00367">
    <property type="entry name" value="PTS_EIIB"/>
    <property type="match status" value="1"/>
</dbReference>
<feature type="transmembrane region" description="Helical" evidence="12">
    <location>
        <begin position="205"/>
        <end position="231"/>
    </location>
</feature>
<dbReference type="Proteomes" id="UP000003759">
    <property type="component" value="Chromosome"/>
</dbReference>
<keyword evidence="6" id="KW-0598">Phosphotransferase system</keyword>
<reference evidence="15 16" key="1">
    <citation type="journal article" date="2012" name="BMC Genomics">
        <title>Comparative genomics of Brachyspira pilosicoli strains: genome rearrangements, reductions and correlation of genetic compliment with phenotypic diversity.</title>
        <authorList>
            <person name="Mappley L.J."/>
            <person name="Black M.L."/>
            <person name="Abuoun M."/>
            <person name="Darby A.C."/>
            <person name="Woodward M.J."/>
            <person name="Parkhill J."/>
            <person name="Turner A.K."/>
            <person name="Bellgard M.I."/>
            <person name="La T."/>
            <person name="Phillips N.D."/>
            <person name="La Ragione R.M."/>
            <person name="Hampson D.J."/>
        </authorList>
    </citation>
    <scope>NUCLEOTIDE SEQUENCE [LARGE SCALE GENOMIC DNA]</scope>
    <source>
        <strain evidence="15">WesB</strain>
    </source>
</reference>
<feature type="domain" description="PTS EIIC type-1" evidence="14">
    <location>
        <begin position="112"/>
        <end position="457"/>
    </location>
</feature>
<evidence type="ECO:0000256" key="2">
    <source>
        <dbReference type="ARBA" id="ARBA00022448"/>
    </source>
</evidence>
<dbReference type="FunFam" id="3.30.1360.60:FF:000001">
    <property type="entry name" value="PTS system glucose-specific IIBC component PtsG"/>
    <property type="match status" value="1"/>
</dbReference>
<feature type="transmembrane region" description="Helical" evidence="12">
    <location>
        <begin position="152"/>
        <end position="174"/>
    </location>
</feature>
<evidence type="ECO:0000313" key="15">
    <source>
        <dbReference type="EMBL" id="CCG55616.1"/>
    </source>
</evidence>
<dbReference type="InterPro" id="IPR003352">
    <property type="entry name" value="PTS_EIIC"/>
</dbReference>
<proteinExistence type="predicted"/>
<evidence type="ECO:0000259" key="13">
    <source>
        <dbReference type="PROSITE" id="PS51098"/>
    </source>
</evidence>
<evidence type="ECO:0000256" key="11">
    <source>
        <dbReference type="PROSITE-ProRule" id="PRU00421"/>
    </source>
</evidence>
<evidence type="ECO:0000256" key="5">
    <source>
        <dbReference type="ARBA" id="ARBA00022679"/>
    </source>
</evidence>
<evidence type="ECO:0000256" key="1">
    <source>
        <dbReference type="ARBA" id="ARBA00004651"/>
    </source>
</evidence>
<protein>
    <submittedName>
        <fullName evidence="15">PTS system beta-glucoside-specific transporter subunit IIABC</fullName>
    </submittedName>
</protein>
<dbReference type="InterPro" id="IPR018113">
    <property type="entry name" value="PTrfase_EIIB_Cys"/>
</dbReference>
<evidence type="ECO:0000256" key="12">
    <source>
        <dbReference type="SAM" id="Phobius"/>
    </source>
</evidence>
<dbReference type="HOGENOM" id="CLU_012312_2_0_12"/>
<dbReference type="InterPro" id="IPR013013">
    <property type="entry name" value="PTS_EIIC_1"/>
</dbReference>
<keyword evidence="8" id="KW-0418">Kinase</keyword>
<dbReference type="InterPro" id="IPR036878">
    <property type="entry name" value="Glu_permease_IIB"/>
</dbReference>
<organism evidence="15 16">
    <name type="scientific">Brachyspira pilosicoli WesB</name>
    <dbReference type="NCBI Taxonomy" id="1161918"/>
    <lineage>
        <taxon>Bacteria</taxon>
        <taxon>Pseudomonadati</taxon>
        <taxon>Spirochaetota</taxon>
        <taxon>Spirochaetia</taxon>
        <taxon>Brachyspirales</taxon>
        <taxon>Brachyspiraceae</taxon>
        <taxon>Brachyspira</taxon>
    </lineage>
</organism>
<keyword evidence="4" id="KW-0762">Sugar transport</keyword>
<dbReference type="GO" id="GO:0009401">
    <property type="term" value="P:phosphoenolpyruvate-dependent sugar phosphotransferase system"/>
    <property type="evidence" value="ECO:0007669"/>
    <property type="project" value="UniProtKB-KW"/>
</dbReference>
<keyword evidence="3" id="KW-1003">Cell membrane</keyword>
<dbReference type="CDD" id="cd00212">
    <property type="entry name" value="PTS_IIB_glc"/>
    <property type="match status" value="1"/>
</dbReference>
<dbReference type="GO" id="GO:0005886">
    <property type="term" value="C:plasma membrane"/>
    <property type="evidence" value="ECO:0007669"/>
    <property type="project" value="UniProtKB-SubCell"/>
</dbReference>
<dbReference type="Gene3D" id="3.30.1360.60">
    <property type="entry name" value="Glucose permease domain IIB"/>
    <property type="match status" value="1"/>
</dbReference>
<evidence type="ECO:0000313" key="16">
    <source>
        <dbReference type="Proteomes" id="UP000003759"/>
    </source>
</evidence>
<dbReference type="GO" id="GO:0090589">
    <property type="term" value="F:protein-phosphocysteine-trehalose phosphotransferase system transporter activity"/>
    <property type="evidence" value="ECO:0007669"/>
    <property type="project" value="TreeGrafter"/>
</dbReference>
<feature type="transmembrane region" description="Helical" evidence="12">
    <location>
        <begin position="252"/>
        <end position="272"/>
    </location>
</feature>
<dbReference type="PROSITE" id="PS51103">
    <property type="entry name" value="PTS_EIIC_TYPE_1"/>
    <property type="match status" value="1"/>
</dbReference>
<gene>
    <name evidence="15" type="ORF">WESB_0143</name>
</gene>
<evidence type="ECO:0000256" key="8">
    <source>
        <dbReference type="ARBA" id="ARBA00022777"/>
    </source>
</evidence>
<dbReference type="GO" id="GO:0016301">
    <property type="term" value="F:kinase activity"/>
    <property type="evidence" value="ECO:0007669"/>
    <property type="project" value="UniProtKB-KW"/>
</dbReference>
<keyword evidence="10 12" id="KW-0472">Membrane</keyword>
<dbReference type="GO" id="GO:0015771">
    <property type="term" value="P:trehalose transport"/>
    <property type="evidence" value="ECO:0007669"/>
    <property type="project" value="TreeGrafter"/>
</dbReference>
<keyword evidence="7 12" id="KW-0812">Transmembrane</keyword>
<feature type="active site" description="Phosphocysteine intermediate; for EIIB activity" evidence="11">
    <location>
        <position position="31"/>
    </location>
</feature>
<dbReference type="KEGG" id="bpw:WESB_0143"/>
<evidence type="ECO:0000256" key="7">
    <source>
        <dbReference type="ARBA" id="ARBA00022692"/>
    </source>
</evidence>
<feature type="transmembrane region" description="Helical" evidence="12">
    <location>
        <begin position="432"/>
        <end position="453"/>
    </location>
</feature>
<dbReference type="SUPFAM" id="SSF55604">
    <property type="entry name" value="Glucose permease domain IIB"/>
    <property type="match status" value="1"/>
</dbReference>
<dbReference type="RefSeq" id="WP_014932140.1">
    <property type="nucleotide sequence ID" value="NC_018604.1"/>
</dbReference>
<dbReference type="InterPro" id="IPR001996">
    <property type="entry name" value="PTS_IIB_1"/>
</dbReference>